<dbReference type="AlphaFoldDB" id="A0A544UCP0"/>
<feature type="transmembrane region" description="Helical" evidence="6">
    <location>
        <begin position="757"/>
        <end position="780"/>
    </location>
</feature>
<dbReference type="EMBL" id="SADV01000015">
    <property type="protein sequence ID" value="TQR30045.1"/>
    <property type="molecule type" value="Genomic_DNA"/>
</dbReference>
<feature type="transmembrane region" description="Helical" evidence="6">
    <location>
        <begin position="718"/>
        <end position="745"/>
    </location>
</feature>
<accession>A0A544UCP0</accession>
<gene>
    <name evidence="8" type="ORF">C7Y47_16280</name>
</gene>
<feature type="transmembrane region" description="Helical" evidence="6">
    <location>
        <begin position="356"/>
        <end position="377"/>
    </location>
</feature>
<dbReference type="PANTHER" id="PTHR30287">
    <property type="entry name" value="MEMBRANE COMPONENT OF PREDICTED ABC SUPERFAMILY METABOLITE UPTAKE TRANSPORTER"/>
    <property type="match status" value="1"/>
</dbReference>
<sequence>MRAILTLCFAHIKKRKIQNVLLAVLIMLSTLLLATSVTIIMNINNIFEKTHHDSNGAHQILTMGKDIHNPITVNKWWQEQQGVTPSNLIPYRNLSGFKASGVETANHLYLYMMNTPKTPFVIDQLLFSEGENQDYPIEGTIWIPTSMAATSNISLGDAIEFNTGEKAFILNVSGIVVDLPYGGSFTTNARIWMNDSDYHKQFDTLIGSEEYMMALRFDDYQQSASYWIEFEKFLKGPYLESKMDYEQISSFYLIINKIIGFIMIAFGVAMLFISLFIIGFSISDAILTNYKTIGVIKSLGLTSRKISATYVLQFGLLSVFSIIPGLIASTVLSRVIIESSLSYLKAGKHLTIIQDFRIAMLLAVIILVIVILTVFIYSNKARHVEPVQAIKYGMSEFANSKLNRRLNNSNRLSNLVNLPFQLQIGIKNITKNMKSSILIIVLTAITSAILVFSAVILNSFISIKQNTPAWGYDSSDVVVTDINEATFSKQQFEQFLRSDERIKNHAWLDQFIGVFPNEPNQPLNISVDTIEGSFDDVGYETISGRNPVNKNEIALGINVAKALHKNSGDIVEVYIEGKQHHLIVTGIYQSIANMSNSARITADVIKVYNATYSASEHSMINLVDETLSAQIVDDLNNKFKSSISAVTQQTLLDAVFKEVIAVLIIPLSVIGILFIAVTFIIIFSVSRINVRKECGTYGIFKSIGMTSNTIRWSISSGILFLSALGTIFGIFIGVKVIPVALQSIIVEYGILELPLVINWPITIGLSLLSVVAACLGCWISTKIISKTSPRILLVE</sequence>
<evidence type="ECO:0000313" key="8">
    <source>
        <dbReference type="EMBL" id="TQR30045.1"/>
    </source>
</evidence>
<evidence type="ECO:0000256" key="3">
    <source>
        <dbReference type="ARBA" id="ARBA00022692"/>
    </source>
</evidence>
<dbReference type="GO" id="GO:0005886">
    <property type="term" value="C:plasma membrane"/>
    <property type="evidence" value="ECO:0007669"/>
    <property type="project" value="UniProtKB-SubCell"/>
</dbReference>
<dbReference type="RefSeq" id="WP_142509731.1">
    <property type="nucleotide sequence ID" value="NZ_SADV01000015.1"/>
</dbReference>
<dbReference type="Proteomes" id="UP000317944">
    <property type="component" value="Unassembled WGS sequence"/>
</dbReference>
<evidence type="ECO:0000256" key="4">
    <source>
        <dbReference type="ARBA" id="ARBA00022989"/>
    </source>
</evidence>
<evidence type="ECO:0000313" key="9">
    <source>
        <dbReference type="Proteomes" id="UP000317944"/>
    </source>
</evidence>
<feature type="domain" description="ABC3 transporter permease C-terminal" evidence="7">
    <location>
        <begin position="265"/>
        <end position="386"/>
    </location>
</feature>
<dbReference type="PANTHER" id="PTHR30287:SF2">
    <property type="entry name" value="BLL1001 PROTEIN"/>
    <property type="match status" value="1"/>
</dbReference>
<evidence type="ECO:0000256" key="1">
    <source>
        <dbReference type="ARBA" id="ARBA00004651"/>
    </source>
</evidence>
<evidence type="ECO:0000256" key="5">
    <source>
        <dbReference type="ARBA" id="ARBA00023136"/>
    </source>
</evidence>
<keyword evidence="3 6" id="KW-0812">Transmembrane</keyword>
<keyword evidence="2" id="KW-1003">Cell membrane</keyword>
<evidence type="ECO:0000256" key="6">
    <source>
        <dbReference type="SAM" id="Phobius"/>
    </source>
</evidence>
<dbReference type="InterPro" id="IPR003838">
    <property type="entry name" value="ABC3_permease_C"/>
</dbReference>
<dbReference type="InterPro" id="IPR038766">
    <property type="entry name" value="Membrane_comp_ABC_pdt"/>
</dbReference>
<feature type="transmembrane region" description="Helical" evidence="6">
    <location>
        <begin position="308"/>
        <end position="336"/>
    </location>
</feature>
<protein>
    <submittedName>
        <fullName evidence="8">ABC transporter permease</fullName>
    </submittedName>
</protein>
<feature type="transmembrane region" description="Helical" evidence="6">
    <location>
        <begin position="659"/>
        <end position="683"/>
    </location>
</feature>
<organism evidence="8 9">
    <name type="scientific">Lysinibacillus sphaericus</name>
    <name type="common">Bacillus sphaericus</name>
    <dbReference type="NCBI Taxonomy" id="1421"/>
    <lineage>
        <taxon>Bacteria</taxon>
        <taxon>Bacillati</taxon>
        <taxon>Bacillota</taxon>
        <taxon>Bacilli</taxon>
        <taxon>Bacillales</taxon>
        <taxon>Bacillaceae</taxon>
        <taxon>Lysinibacillus</taxon>
    </lineage>
</organism>
<keyword evidence="4 6" id="KW-1133">Transmembrane helix</keyword>
<comment type="subcellular location">
    <subcellularLocation>
        <location evidence="1">Cell membrane</location>
        <topology evidence="1">Multi-pass membrane protein</topology>
    </subcellularLocation>
</comment>
<name>A0A544UCP0_LYSSH</name>
<comment type="caution">
    <text evidence="8">The sequence shown here is derived from an EMBL/GenBank/DDBJ whole genome shotgun (WGS) entry which is preliminary data.</text>
</comment>
<dbReference type="OrthoDB" id="2024371at2"/>
<feature type="transmembrane region" description="Helical" evidence="6">
    <location>
        <begin position="20"/>
        <end position="41"/>
    </location>
</feature>
<proteinExistence type="predicted"/>
<evidence type="ECO:0000259" key="7">
    <source>
        <dbReference type="Pfam" id="PF02687"/>
    </source>
</evidence>
<feature type="transmembrane region" description="Helical" evidence="6">
    <location>
        <begin position="258"/>
        <end position="287"/>
    </location>
</feature>
<feature type="transmembrane region" description="Helical" evidence="6">
    <location>
        <begin position="437"/>
        <end position="457"/>
    </location>
</feature>
<feature type="domain" description="ABC3 transporter permease C-terminal" evidence="7">
    <location>
        <begin position="669"/>
        <end position="789"/>
    </location>
</feature>
<evidence type="ECO:0000256" key="2">
    <source>
        <dbReference type="ARBA" id="ARBA00022475"/>
    </source>
</evidence>
<reference evidence="8 9" key="1">
    <citation type="submission" date="2018-03" db="EMBL/GenBank/DDBJ databases">
        <title>Aerobic endospore-forming bacteria genome sequencing and assembly.</title>
        <authorList>
            <person name="Cavalcante D.A."/>
            <person name="Driks A."/>
            <person name="Putonti C."/>
            <person name="De-Souza M.T."/>
        </authorList>
    </citation>
    <scope>NUCLEOTIDE SEQUENCE [LARGE SCALE GENOMIC DNA]</scope>
    <source>
        <strain evidence="8 9">SDF0037</strain>
    </source>
</reference>
<keyword evidence="5 6" id="KW-0472">Membrane</keyword>
<dbReference type="Pfam" id="PF02687">
    <property type="entry name" value="FtsX"/>
    <property type="match status" value="2"/>
</dbReference>